<name>A4S5V1_OSTLU</name>
<dbReference type="PANTHER" id="PTHR40050:SF1">
    <property type="entry name" value="INNER SPORE COAT PROTEIN H"/>
    <property type="match status" value="1"/>
</dbReference>
<evidence type="ECO:0000313" key="2">
    <source>
        <dbReference type="Proteomes" id="UP000001568"/>
    </source>
</evidence>
<dbReference type="KEGG" id="olu:OSTLU_26891"/>
<dbReference type="eggNOG" id="ENOG502RZ9N">
    <property type="taxonomic scope" value="Eukaryota"/>
</dbReference>
<protein>
    <recommendedName>
        <fullName evidence="3">LTD domain-containing protein</fullName>
    </recommendedName>
</protein>
<dbReference type="InterPro" id="IPR014867">
    <property type="entry name" value="Spore_coat_CotH_CotH2/3/7"/>
</dbReference>
<proteinExistence type="predicted"/>
<organism evidence="1 2">
    <name type="scientific">Ostreococcus lucimarinus (strain CCE9901)</name>
    <dbReference type="NCBI Taxonomy" id="436017"/>
    <lineage>
        <taxon>Eukaryota</taxon>
        <taxon>Viridiplantae</taxon>
        <taxon>Chlorophyta</taxon>
        <taxon>Mamiellophyceae</taxon>
        <taxon>Mamiellales</taxon>
        <taxon>Bathycoccaceae</taxon>
        <taxon>Ostreococcus</taxon>
    </lineage>
</organism>
<dbReference type="Proteomes" id="UP000001568">
    <property type="component" value="Chromosome 12"/>
</dbReference>
<sequence>MTTDEGERVGVYFEGRYYDDVLMRRRGSNRKEAVIGVDLSAANWPKHKFKLDFHGRVFKFDENERKVEEINLQSHYQEPGEETYLRENLGFAILRRAGVPASLTKHVQVRVNNEFYGLFSLIEQVDSTFLRRNYLDPEGALYKAVNWKYSNLRAGDPNLPCPYATPDYKREWMNDGCPEIYRKASKANRDNWDDLWELTQVIERVRRNPGGEAYLLYDHTNLPALVNEMAAQTLMLGADRCTKNYYMHKDWTGEWSRIPWDVEDVFPGDKRYGIDLCKSSECDKKSTAYCILSCEKFNSPLYCDRNHPQDIFYAQSPEQDPRSTYNVLIDVMLAVWPVKEMYFTRLRTLMDEILATSFIDDYARRTLNIIRKDALRDSEKWGVGAVRAIDQGVLQLLSQIVPKRRDQLFNQYSSMIPSSTPSNARVYVSHAQKNGVEAYVKISNPNGYAVDVSFWIVETRGGWKYTLKPGTVLGAGRTLFVVRDAKEFRRRATWARREYPEGVFVQGNFQSDLDTDDVNMISVTRTSERVAALNGRGRAFRRFRPRVGFDNTSCALPDVGPWSEYGDCCAEGKCGLWCGVQNAARVRRRDVNITLGLDPNDLPQCLVHSYEIDRRCASLECGTPRPPNSTACRIPSNESFVRLSRNDQSVIFSPIFGLNTRTWEDWSYKVEVAPHDAHGVDGASKSLKILVHSGGGLAFRATARNDTRLTSAHFWIARHAPPQPLPRLVFDLESTSDNTTTTRAAPGEFLRGIARAQSDWNAGCYVEIIADFAGFDDSPTTAAREPSSVKIVLKSAFGSPTRLWLGRAVAVFSSHENAP</sequence>
<dbReference type="GeneID" id="5004873"/>
<dbReference type="OrthoDB" id="498721at2759"/>
<accession>A4S5V1</accession>
<reference evidence="1 2" key="1">
    <citation type="journal article" date="2007" name="Proc. Natl. Acad. Sci. U.S.A.">
        <title>The tiny eukaryote Ostreococcus provides genomic insights into the paradox of plankton speciation.</title>
        <authorList>
            <person name="Palenik B."/>
            <person name="Grimwood J."/>
            <person name="Aerts A."/>
            <person name="Rouze P."/>
            <person name="Salamov A."/>
            <person name="Putnam N."/>
            <person name="Dupont C."/>
            <person name="Jorgensen R."/>
            <person name="Derelle E."/>
            <person name="Rombauts S."/>
            <person name="Zhou K."/>
            <person name="Otillar R."/>
            <person name="Merchant S.S."/>
            <person name="Podell S."/>
            <person name="Gaasterland T."/>
            <person name="Napoli C."/>
            <person name="Gendler K."/>
            <person name="Manuell A."/>
            <person name="Tai V."/>
            <person name="Vallon O."/>
            <person name="Piganeau G."/>
            <person name="Jancek S."/>
            <person name="Heijde M."/>
            <person name="Jabbari K."/>
            <person name="Bowler C."/>
            <person name="Lohr M."/>
            <person name="Robbens S."/>
            <person name="Werner G."/>
            <person name="Dubchak I."/>
            <person name="Pazour G.J."/>
            <person name="Ren Q."/>
            <person name="Paulsen I."/>
            <person name="Delwiche C."/>
            <person name="Schmutz J."/>
            <person name="Rokhsar D."/>
            <person name="Van de Peer Y."/>
            <person name="Moreau H."/>
            <person name="Grigoriev I.V."/>
        </authorList>
    </citation>
    <scope>NUCLEOTIDE SEQUENCE [LARGE SCALE GENOMIC DNA]</scope>
    <source>
        <strain evidence="1 2">CCE9901</strain>
    </source>
</reference>
<dbReference type="STRING" id="436017.A4S5V1"/>
<dbReference type="HOGENOM" id="CLU_345270_0_0_1"/>
<keyword evidence="2" id="KW-1185">Reference proteome</keyword>
<dbReference type="PANTHER" id="PTHR40050">
    <property type="entry name" value="INNER SPORE COAT PROTEIN H"/>
    <property type="match status" value="1"/>
</dbReference>
<dbReference type="OMA" id="REWMNDG"/>
<dbReference type="EMBL" id="CP000592">
    <property type="protein sequence ID" value="ABO98968.1"/>
    <property type="molecule type" value="Genomic_DNA"/>
</dbReference>
<evidence type="ECO:0000313" key="1">
    <source>
        <dbReference type="EMBL" id="ABO98968.1"/>
    </source>
</evidence>
<dbReference type="AlphaFoldDB" id="A4S5V1"/>
<dbReference type="Pfam" id="PF08757">
    <property type="entry name" value="CotH"/>
    <property type="match status" value="1"/>
</dbReference>
<dbReference type="RefSeq" id="XP_001420675.1">
    <property type="nucleotide sequence ID" value="XM_001420638.1"/>
</dbReference>
<gene>
    <name evidence="1" type="ORF">OSTLU_26891</name>
</gene>
<evidence type="ECO:0008006" key="3">
    <source>
        <dbReference type="Google" id="ProtNLM"/>
    </source>
</evidence>
<dbReference type="Gramene" id="ABO98968">
    <property type="protein sequence ID" value="ABO98968"/>
    <property type="gene ID" value="OSTLU_26891"/>
</dbReference>